<gene>
    <name evidence="2" type="ORF">EHS24_007324</name>
</gene>
<dbReference type="Proteomes" id="UP000279236">
    <property type="component" value="Unassembled WGS sequence"/>
</dbReference>
<dbReference type="GeneID" id="39591867"/>
<dbReference type="RefSeq" id="XP_028476589.1">
    <property type="nucleotide sequence ID" value="XM_028622696.1"/>
</dbReference>
<feature type="compositionally biased region" description="Acidic residues" evidence="1">
    <location>
        <begin position="374"/>
        <end position="385"/>
    </location>
</feature>
<feature type="compositionally biased region" description="Acidic residues" evidence="1">
    <location>
        <begin position="395"/>
        <end position="411"/>
    </location>
</feature>
<proteinExistence type="predicted"/>
<protein>
    <submittedName>
        <fullName evidence="2">Uncharacterized protein</fullName>
    </submittedName>
</protein>
<name>A0A427XU77_9TREE</name>
<dbReference type="EMBL" id="RSCE01000005">
    <property type="protein sequence ID" value="RSH82357.1"/>
    <property type="molecule type" value="Genomic_DNA"/>
</dbReference>
<dbReference type="AlphaFoldDB" id="A0A427XU77"/>
<evidence type="ECO:0000256" key="1">
    <source>
        <dbReference type="SAM" id="MobiDB-lite"/>
    </source>
</evidence>
<accession>A0A427XU77</accession>
<reference evidence="2 3" key="1">
    <citation type="submission" date="2018-11" db="EMBL/GenBank/DDBJ databases">
        <title>Genome sequence of Apiotrichum porosum DSM 27194.</title>
        <authorList>
            <person name="Aliyu H."/>
            <person name="Gorte O."/>
            <person name="Ochsenreither K."/>
        </authorList>
    </citation>
    <scope>NUCLEOTIDE SEQUENCE [LARGE SCALE GENOMIC DNA]</scope>
    <source>
        <strain evidence="2 3">DSM 27194</strain>
    </source>
</reference>
<organism evidence="2 3">
    <name type="scientific">Apiotrichum porosum</name>
    <dbReference type="NCBI Taxonomy" id="105984"/>
    <lineage>
        <taxon>Eukaryota</taxon>
        <taxon>Fungi</taxon>
        <taxon>Dikarya</taxon>
        <taxon>Basidiomycota</taxon>
        <taxon>Agaricomycotina</taxon>
        <taxon>Tremellomycetes</taxon>
        <taxon>Trichosporonales</taxon>
        <taxon>Trichosporonaceae</taxon>
        <taxon>Apiotrichum</taxon>
    </lineage>
</organism>
<feature type="region of interest" description="Disordered" evidence="1">
    <location>
        <begin position="370"/>
        <end position="428"/>
    </location>
</feature>
<evidence type="ECO:0000313" key="3">
    <source>
        <dbReference type="Proteomes" id="UP000279236"/>
    </source>
</evidence>
<keyword evidence="3" id="KW-1185">Reference proteome</keyword>
<comment type="caution">
    <text evidence="2">The sequence shown here is derived from an EMBL/GenBank/DDBJ whole genome shotgun (WGS) entry which is preliminary data.</text>
</comment>
<evidence type="ECO:0000313" key="2">
    <source>
        <dbReference type="EMBL" id="RSH82357.1"/>
    </source>
</evidence>
<sequence>MAGPGQVHLVAVSLNLGLFDMRPAATGTRTFVKDNLQEILGRACGPTHVPPGEFRTWLYKAWCNYTDKPPGARKPTVMLGQLLSLPNLPQVTNQLAKNMLPGGSANERATLAVKIRTFVARAGRNNQIGYTGRVIMTAGDRAVVTKLLVERGLSHESPLVSDHMAQQVLATLRAMGVEPGIVNWNPQEWSIRDTALAVVALKIHSPRWWRACGFEDVSVILPFHQLERSDVARAAHDLLSLDPEIFRLLKDEDDMLAPFHLTFNDFDDINKVFGQLLTVPGRHASEEDLWAEERLSKTLEFIIGPRLHRRLRAGTISFTTTLPSQQPSLDERPMEELCQSVPATNDHQEYLRNLERTDIVQPYRVHLHETSANFDDDDESEDEDTGAGIQPDDNPSGDEDEATDVDEEEETPAAGEGINTSHRSPTDKERELMDRFDGQLQAFLVALIDLDVSGTSETFSDLMKEAKLLLPFVHHCILNNDTQGLFTSVDGKAQLVDRDRHTSLAPCLFETHGDIELLQAQIAWMLSTHGQLSQILLDIAHSENPESRTSPILFEAFKVGHIPLASTIKWPGLYLVNPFGTCCLFGMSFSLGLSPRTATYYTRKSTPAGKRGAVARHVEFPGQIYAVMWFDDPAPKFLPTLPVPMGGVYAANTLTILMTGAAITSVVELESAARDFASSMDSDDEPEGDILGLNSNTADPGCPLRKHAGISMAAALKVVAKVVELSDAQTTMPILASSNPDTTRKAREFYDKHFSGIFPPGLGLFTIGRYMSLKRSVMVHAIDTFEKENPGREVDTYFIASTSYSRYRASFDKDLAHVPRFRMVVLPEE</sequence>